<reference evidence="1 2" key="1">
    <citation type="submission" date="2009-01" db="EMBL/GenBank/DDBJ databases">
        <authorList>
            <person name="Fulton L."/>
            <person name="Clifton S."/>
            <person name="Fulton B."/>
            <person name="Xu J."/>
            <person name="Minx P."/>
            <person name="Pepin K.H."/>
            <person name="Johnson M."/>
            <person name="Bhonagiri V."/>
            <person name="Nash W.E."/>
            <person name="Mardis E.R."/>
            <person name="Wilson R.K."/>
        </authorList>
    </citation>
    <scope>NUCLEOTIDE SEQUENCE [LARGE SCALE GENOMIC DNA]</scope>
    <source>
        <strain evidence="1 2">DSM 5476</strain>
    </source>
</reference>
<evidence type="ECO:0000313" key="1">
    <source>
        <dbReference type="EMBL" id="EEG30937.1"/>
    </source>
</evidence>
<dbReference type="Proteomes" id="UP000003340">
    <property type="component" value="Unassembled WGS sequence"/>
</dbReference>
<accession>C0EC47</accession>
<evidence type="ECO:0000313" key="2">
    <source>
        <dbReference type="Proteomes" id="UP000003340"/>
    </source>
</evidence>
<dbReference type="EMBL" id="ACEC01000046">
    <property type="protein sequence ID" value="EEG30937.1"/>
    <property type="molecule type" value="Genomic_DNA"/>
</dbReference>
<dbReference type="AlphaFoldDB" id="C0EC47"/>
<gene>
    <name evidence="1" type="ORF">CLOSTMETH_01416</name>
</gene>
<proteinExistence type="predicted"/>
<keyword evidence="2" id="KW-1185">Reference proteome</keyword>
<dbReference type="HOGENOM" id="CLU_3182103_0_0_9"/>
<organism evidence="1 2">
    <name type="scientific">[Clostridium] methylpentosum DSM 5476</name>
    <dbReference type="NCBI Taxonomy" id="537013"/>
    <lineage>
        <taxon>Bacteria</taxon>
        <taxon>Bacillati</taxon>
        <taxon>Bacillota</taxon>
        <taxon>Clostridia</taxon>
        <taxon>Eubacteriales</taxon>
        <taxon>Oscillospiraceae</taxon>
        <taxon>Oscillospiraceae incertae sedis</taxon>
    </lineage>
</organism>
<protein>
    <submittedName>
        <fullName evidence="1">Uncharacterized protein</fullName>
    </submittedName>
</protein>
<comment type="caution">
    <text evidence="1">The sequence shown here is derived from an EMBL/GenBank/DDBJ whole genome shotgun (WGS) entry which is preliminary data.</text>
</comment>
<reference evidence="1 2" key="2">
    <citation type="submission" date="2009-02" db="EMBL/GenBank/DDBJ databases">
        <title>Draft genome sequence of Clostridium methylpentosum (DSM 5476).</title>
        <authorList>
            <person name="Sudarsanam P."/>
            <person name="Ley R."/>
            <person name="Guruge J."/>
            <person name="Turnbaugh P.J."/>
            <person name="Mahowald M."/>
            <person name="Liep D."/>
            <person name="Gordon J."/>
        </authorList>
    </citation>
    <scope>NUCLEOTIDE SEQUENCE [LARGE SCALE GENOMIC DNA]</scope>
    <source>
        <strain evidence="1 2">DSM 5476</strain>
    </source>
</reference>
<name>C0EC47_9FIRM</name>
<sequence length="46" mass="4899">MKSKEKPLGVGGGNRFSCVLKKRHPASFADLFGGQLYVAGGHPAQR</sequence>
<dbReference type="STRING" id="537013.CLOSTMETH_01416"/>